<feature type="domain" description="Guanylate cyclase" evidence="19">
    <location>
        <begin position="275"/>
        <end position="402"/>
    </location>
</feature>
<keyword evidence="11" id="KW-0115">cAMP biosynthesis</keyword>
<evidence type="ECO:0000256" key="9">
    <source>
        <dbReference type="ARBA" id="ARBA00022842"/>
    </source>
</evidence>
<sequence>MDDPRGPASGVCLLWGGKKTLSWPHSPMETPNLAMDPPDILSRLPRWLAWYLSYGLGGKNTRQRRRLFALNIISIFAVITSLTYAAVYFLFDSSLWPGAIGATSNAIIFGSLPFIYRKHEIFGFFVGAILSCISFLLLTYLMGIGSGIHLLMFVAPAAVLVIFGPLRWHLLLASLLVSTLTVSLAVVLIGDPALPAANDPVLQTGLMLVSTTSALWLVIIPGYVGFLRAERAEDALEAEHARSEALLYNLLPTEIATRLKEAPGKTIADNLDHTAILFADIVGFTPRSARMTPEELVKFLNRIFSTFDMLAEKHGLEKIKTIGDAYMVAAGLPQPVDQPVQRVAEMAFDMLTAMQDFSDEIGDTVEVRIGIHAGPVVAGVIGHQKLFYDVWGDTVNTASRMESHGEPGRIQVTAAARDALMGDYAFTPRGLVEIKGIGALETWWLKAARKTD</sequence>
<dbReference type="OrthoDB" id="315417at2"/>
<dbReference type="InterPro" id="IPR018297">
    <property type="entry name" value="A/G_cyclase_CS"/>
</dbReference>
<keyword evidence="10 18" id="KW-1133">Transmembrane helix</keyword>
<name>A0A1I4JSK7_9RHOB</name>
<dbReference type="GO" id="GO:0005886">
    <property type="term" value="C:plasma membrane"/>
    <property type="evidence" value="ECO:0007669"/>
    <property type="project" value="TreeGrafter"/>
</dbReference>
<dbReference type="AlphaFoldDB" id="A0A1I4JSK7"/>
<evidence type="ECO:0000259" key="19">
    <source>
        <dbReference type="PROSITE" id="PS50125"/>
    </source>
</evidence>
<evidence type="ECO:0000256" key="6">
    <source>
        <dbReference type="ARBA" id="ARBA00022723"/>
    </source>
</evidence>
<keyword evidence="13 17" id="KW-0456">Lyase</keyword>
<feature type="transmembrane region" description="Helical" evidence="18">
    <location>
        <begin position="95"/>
        <end position="115"/>
    </location>
</feature>
<comment type="subunit">
    <text evidence="16">Homodimer. Can also exist as monomer.</text>
</comment>
<dbReference type="PANTHER" id="PTHR11920">
    <property type="entry name" value="GUANYLYL CYCLASE"/>
    <property type="match status" value="1"/>
</dbReference>
<evidence type="ECO:0000256" key="1">
    <source>
        <dbReference type="ARBA" id="ARBA00001593"/>
    </source>
</evidence>
<dbReference type="Proteomes" id="UP000199144">
    <property type="component" value="Unassembled WGS sequence"/>
</dbReference>
<dbReference type="PANTHER" id="PTHR11920:SF335">
    <property type="entry name" value="GUANYLATE CYCLASE"/>
    <property type="match status" value="1"/>
</dbReference>
<evidence type="ECO:0000256" key="4">
    <source>
        <dbReference type="ARBA" id="ARBA00021420"/>
    </source>
</evidence>
<dbReference type="PROSITE" id="PS00452">
    <property type="entry name" value="GUANYLATE_CYCLASE_1"/>
    <property type="match status" value="1"/>
</dbReference>
<keyword evidence="8" id="KW-0067">ATP-binding</keyword>
<dbReference type="GO" id="GO:0035556">
    <property type="term" value="P:intracellular signal transduction"/>
    <property type="evidence" value="ECO:0007669"/>
    <property type="project" value="InterPro"/>
</dbReference>
<evidence type="ECO:0000256" key="10">
    <source>
        <dbReference type="ARBA" id="ARBA00022989"/>
    </source>
</evidence>
<dbReference type="GO" id="GO:0005524">
    <property type="term" value="F:ATP binding"/>
    <property type="evidence" value="ECO:0007669"/>
    <property type="project" value="UniProtKB-KW"/>
</dbReference>
<comment type="catalytic activity">
    <reaction evidence="1">
        <text>ATP = 3',5'-cyclic AMP + diphosphate</text>
        <dbReference type="Rhea" id="RHEA:15389"/>
        <dbReference type="ChEBI" id="CHEBI:30616"/>
        <dbReference type="ChEBI" id="CHEBI:33019"/>
        <dbReference type="ChEBI" id="CHEBI:58165"/>
        <dbReference type="EC" id="4.6.1.1"/>
    </reaction>
</comment>
<dbReference type="Gene3D" id="3.30.70.1230">
    <property type="entry name" value="Nucleotide cyclase"/>
    <property type="match status" value="1"/>
</dbReference>
<evidence type="ECO:0000256" key="17">
    <source>
        <dbReference type="RuleBase" id="RU000405"/>
    </source>
</evidence>
<feature type="transmembrane region" description="Helical" evidence="18">
    <location>
        <begin position="122"/>
        <end position="141"/>
    </location>
</feature>
<dbReference type="Pfam" id="PF00211">
    <property type="entry name" value="Guanylate_cyc"/>
    <property type="match status" value="1"/>
</dbReference>
<evidence type="ECO:0000256" key="15">
    <source>
        <dbReference type="ARBA" id="ARBA00032637"/>
    </source>
</evidence>
<dbReference type="InterPro" id="IPR029787">
    <property type="entry name" value="Nucleotide_cyclase"/>
</dbReference>
<evidence type="ECO:0000256" key="14">
    <source>
        <dbReference type="ARBA" id="ARBA00032597"/>
    </source>
</evidence>
<dbReference type="SUPFAM" id="SSF55073">
    <property type="entry name" value="Nucleotide cyclase"/>
    <property type="match status" value="1"/>
</dbReference>
<keyword evidence="7" id="KW-0547">Nucleotide-binding</keyword>
<evidence type="ECO:0000256" key="11">
    <source>
        <dbReference type="ARBA" id="ARBA00022998"/>
    </source>
</evidence>
<dbReference type="STRING" id="254406.SAMN04488042_1011136"/>
<accession>A0A1I4JSK7</accession>
<dbReference type="EMBL" id="FOTQ01000001">
    <property type="protein sequence ID" value="SFL69076.1"/>
    <property type="molecule type" value="Genomic_DNA"/>
</dbReference>
<evidence type="ECO:0000313" key="21">
    <source>
        <dbReference type="Proteomes" id="UP000199144"/>
    </source>
</evidence>
<evidence type="ECO:0000256" key="5">
    <source>
        <dbReference type="ARBA" id="ARBA00022692"/>
    </source>
</evidence>
<keyword evidence="6" id="KW-0479">Metal-binding</keyword>
<evidence type="ECO:0000256" key="16">
    <source>
        <dbReference type="ARBA" id="ARBA00064436"/>
    </source>
</evidence>
<comment type="subcellular location">
    <subcellularLocation>
        <location evidence="2">Membrane</location>
    </subcellularLocation>
</comment>
<proteinExistence type="inferred from homology"/>
<feature type="transmembrane region" description="Helical" evidence="18">
    <location>
        <begin position="147"/>
        <end position="163"/>
    </location>
</feature>
<keyword evidence="12 18" id="KW-0472">Membrane</keyword>
<evidence type="ECO:0000256" key="2">
    <source>
        <dbReference type="ARBA" id="ARBA00004370"/>
    </source>
</evidence>
<dbReference type="SMART" id="SM00044">
    <property type="entry name" value="CYCc"/>
    <property type="match status" value="1"/>
</dbReference>
<organism evidence="20 21">
    <name type="scientific">Shimia aestuarii</name>
    <dbReference type="NCBI Taxonomy" id="254406"/>
    <lineage>
        <taxon>Bacteria</taxon>
        <taxon>Pseudomonadati</taxon>
        <taxon>Pseudomonadota</taxon>
        <taxon>Alphaproteobacteria</taxon>
        <taxon>Rhodobacterales</taxon>
        <taxon>Roseobacteraceae</taxon>
    </lineage>
</organism>
<comment type="similarity">
    <text evidence="17">Belongs to the adenylyl cyclase class-4/guanylyl cyclase family.</text>
</comment>
<dbReference type="GO" id="GO:0046872">
    <property type="term" value="F:metal ion binding"/>
    <property type="evidence" value="ECO:0007669"/>
    <property type="project" value="UniProtKB-KW"/>
</dbReference>
<dbReference type="GO" id="GO:0004016">
    <property type="term" value="F:adenylate cyclase activity"/>
    <property type="evidence" value="ECO:0007669"/>
    <property type="project" value="UniProtKB-EC"/>
</dbReference>
<feature type="transmembrane region" description="Helical" evidence="18">
    <location>
        <begin position="201"/>
        <end position="224"/>
    </location>
</feature>
<keyword evidence="9" id="KW-0460">Magnesium</keyword>
<feature type="transmembrane region" description="Helical" evidence="18">
    <location>
        <begin position="67"/>
        <end position="89"/>
    </location>
</feature>
<keyword evidence="5 18" id="KW-0812">Transmembrane</keyword>
<evidence type="ECO:0000256" key="13">
    <source>
        <dbReference type="ARBA" id="ARBA00023239"/>
    </source>
</evidence>
<protein>
    <recommendedName>
        <fullName evidence="4">Adenylate cyclase</fullName>
        <ecNumber evidence="3">4.6.1.1</ecNumber>
    </recommendedName>
    <alternativeName>
        <fullName evidence="14">ATP pyrophosphate-lyase</fullName>
    </alternativeName>
    <alternativeName>
        <fullName evidence="15">Adenylyl cyclase</fullName>
    </alternativeName>
</protein>
<evidence type="ECO:0000256" key="8">
    <source>
        <dbReference type="ARBA" id="ARBA00022840"/>
    </source>
</evidence>
<dbReference type="InterPro" id="IPR001054">
    <property type="entry name" value="A/G_cyclase"/>
</dbReference>
<evidence type="ECO:0000313" key="20">
    <source>
        <dbReference type="EMBL" id="SFL69076.1"/>
    </source>
</evidence>
<evidence type="ECO:0000256" key="12">
    <source>
        <dbReference type="ARBA" id="ARBA00023136"/>
    </source>
</evidence>
<dbReference type="GO" id="GO:0004383">
    <property type="term" value="F:guanylate cyclase activity"/>
    <property type="evidence" value="ECO:0007669"/>
    <property type="project" value="TreeGrafter"/>
</dbReference>
<dbReference type="EC" id="4.6.1.1" evidence="3"/>
<dbReference type="GO" id="GO:0007168">
    <property type="term" value="P:receptor guanylyl cyclase signaling pathway"/>
    <property type="evidence" value="ECO:0007669"/>
    <property type="project" value="TreeGrafter"/>
</dbReference>
<evidence type="ECO:0000256" key="3">
    <source>
        <dbReference type="ARBA" id="ARBA00012201"/>
    </source>
</evidence>
<dbReference type="InterPro" id="IPR050401">
    <property type="entry name" value="Cyclic_nucleotide_synthase"/>
</dbReference>
<evidence type="ECO:0000256" key="7">
    <source>
        <dbReference type="ARBA" id="ARBA00022741"/>
    </source>
</evidence>
<feature type="transmembrane region" description="Helical" evidence="18">
    <location>
        <begin position="170"/>
        <end position="189"/>
    </location>
</feature>
<reference evidence="20 21" key="1">
    <citation type="submission" date="2016-10" db="EMBL/GenBank/DDBJ databases">
        <authorList>
            <person name="de Groot N.N."/>
        </authorList>
    </citation>
    <scope>NUCLEOTIDE SEQUENCE [LARGE SCALE GENOMIC DNA]</scope>
    <source>
        <strain evidence="20 21">DSM 15283</strain>
    </source>
</reference>
<dbReference type="GO" id="GO:0006171">
    <property type="term" value="P:cAMP biosynthetic process"/>
    <property type="evidence" value="ECO:0007669"/>
    <property type="project" value="UniProtKB-KW"/>
</dbReference>
<dbReference type="FunFam" id="3.30.70.1230:FF:000033">
    <property type="entry name" value="Adenylate cyclase"/>
    <property type="match status" value="1"/>
</dbReference>
<dbReference type="Pfam" id="PF20967">
    <property type="entry name" value="MASE7"/>
    <property type="match status" value="1"/>
</dbReference>
<keyword evidence="21" id="KW-1185">Reference proteome</keyword>
<dbReference type="InterPro" id="IPR048432">
    <property type="entry name" value="MASE7"/>
</dbReference>
<dbReference type="CDD" id="cd07302">
    <property type="entry name" value="CHD"/>
    <property type="match status" value="1"/>
</dbReference>
<gene>
    <name evidence="20" type="ORF">SAMN04488042_1011136</name>
</gene>
<evidence type="ECO:0000256" key="18">
    <source>
        <dbReference type="SAM" id="Phobius"/>
    </source>
</evidence>
<dbReference type="GO" id="GO:0001653">
    <property type="term" value="F:peptide receptor activity"/>
    <property type="evidence" value="ECO:0007669"/>
    <property type="project" value="TreeGrafter"/>
</dbReference>
<dbReference type="PROSITE" id="PS50125">
    <property type="entry name" value="GUANYLATE_CYCLASE_2"/>
    <property type="match status" value="1"/>
</dbReference>